<comment type="pathway">
    <text evidence="9">Carbohydrate metabolism; D-ribose degradation; D-ribose 5-phosphate from beta-D-ribopyranose: step 2/2.</text>
</comment>
<feature type="binding site" evidence="9">
    <location>
        <position position="287"/>
    </location>
    <ligand>
        <name>K(+)</name>
        <dbReference type="ChEBI" id="CHEBI:29103"/>
    </ligand>
</feature>
<dbReference type="NCBIfam" id="NF008353">
    <property type="entry name" value="PRK11142.1"/>
    <property type="match status" value="1"/>
</dbReference>
<organism evidence="12 13">
    <name type="scientific">Emticicia soli</name>
    <dbReference type="NCBI Taxonomy" id="2027878"/>
    <lineage>
        <taxon>Bacteria</taxon>
        <taxon>Pseudomonadati</taxon>
        <taxon>Bacteroidota</taxon>
        <taxon>Cytophagia</taxon>
        <taxon>Cytophagales</taxon>
        <taxon>Leadbetterellaceae</taxon>
        <taxon>Emticicia</taxon>
    </lineage>
</organism>
<evidence type="ECO:0000256" key="7">
    <source>
        <dbReference type="ARBA" id="ARBA00022958"/>
    </source>
</evidence>
<name>A0ABW5J426_9BACT</name>
<evidence type="ECO:0000256" key="2">
    <source>
        <dbReference type="ARBA" id="ARBA00022723"/>
    </source>
</evidence>
<keyword evidence="7 9" id="KW-0630">Potassium</keyword>
<dbReference type="PANTHER" id="PTHR10584:SF166">
    <property type="entry name" value="RIBOKINASE"/>
    <property type="match status" value="1"/>
</dbReference>
<feature type="binding site" evidence="9">
    <location>
        <position position="282"/>
    </location>
    <ligand>
        <name>K(+)</name>
        <dbReference type="ChEBI" id="CHEBI:29103"/>
    </ligand>
</feature>
<keyword evidence="2 9" id="KW-0479">Metal-binding</keyword>
<evidence type="ECO:0000313" key="13">
    <source>
        <dbReference type="Proteomes" id="UP001597510"/>
    </source>
</evidence>
<gene>
    <name evidence="9 12" type="primary">rbsK</name>
    <name evidence="12" type="ORF">ACFSR2_02245</name>
</gene>
<comment type="caution">
    <text evidence="12">The sequence shown here is derived from an EMBL/GenBank/DDBJ whole genome shotgun (WGS) entry which is preliminary data.</text>
</comment>
<feature type="active site" description="Proton acceptor" evidence="9">
    <location>
        <position position="252"/>
    </location>
</feature>
<feature type="binding site" evidence="9">
    <location>
        <position position="291"/>
    </location>
    <ligand>
        <name>K(+)</name>
        <dbReference type="ChEBI" id="CHEBI:29103"/>
    </ligand>
</feature>
<dbReference type="InterPro" id="IPR011611">
    <property type="entry name" value="PfkB_dom"/>
</dbReference>
<dbReference type="CDD" id="cd01174">
    <property type="entry name" value="ribokinase"/>
    <property type="match status" value="1"/>
</dbReference>
<sequence>MSKIVVIGSSNTDMVVKTSRFPKPGETILGGTFFMFAGGKGANQAVAAARTGGNVVFVGKVGNDIFGKQAIEGFQKEKINTDYISIDTEKASGTALIIVNEAGENNIVVASGSNDTLSEEDILKASAEIENAEVLLMQLEIPLKSVAFAAKEGIKAQTRVILNPAPAQELPKEIYPNLYLITPNETEAELLTGVKVSNDDAIREAAQVLIDRGVDNVIITLGARGAYFQNEYHSFFVDAPMVEAIDSTAAGDVFNGTLAVALANKQDWKSAIELACKAASLSVTRMGAQASAPFLSEISCSSDFYF</sequence>
<dbReference type="SUPFAM" id="SSF53613">
    <property type="entry name" value="Ribokinase-like"/>
    <property type="match status" value="1"/>
</dbReference>
<evidence type="ECO:0000259" key="11">
    <source>
        <dbReference type="Pfam" id="PF00294"/>
    </source>
</evidence>
<feature type="binding site" evidence="9">
    <location>
        <position position="252"/>
    </location>
    <ligand>
        <name>substrate</name>
    </ligand>
</feature>
<comment type="activity regulation">
    <text evidence="9">Activated by a monovalent cation that binds near, but not in, the active site. The most likely occupant of the site in vivo is potassium. Ion binding induces a conformational change that may alter substrate affinity.</text>
</comment>
<keyword evidence="4 9" id="KW-0418">Kinase</keyword>
<dbReference type="HAMAP" id="MF_01987">
    <property type="entry name" value="Ribokinase"/>
    <property type="match status" value="1"/>
</dbReference>
<feature type="binding site" evidence="9">
    <location>
        <position position="248"/>
    </location>
    <ligand>
        <name>K(+)</name>
        <dbReference type="ChEBI" id="CHEBI:29103"/>
    </ligand>
</feature>
<evidence type="ECO:0000256" key="6">
    <source>
        <dbReference type="ARBA" id="ARBA00022842"/>
    </source>
</evidence>
<dbReference type="GO" id="GO:0004747">
    <property type="term" value="F:ribokinase activity"/>
    <property type="evidence" value="ECO:0007669"/>
    <property type="project" value="UniProtKB-EC"/>
</dbReference>
<dbReference type="Pfam" id="PF00294">
    <property type="entry name" value="PfkB"/>
    <property type="match status" value="1"/>
</dbReference>
<feature type="domain" description="Carbohydrate kinase PfkB" evidence="11">
    <location>
        <begin position="1"/>
        <end position="293"/>
    </location>
</feature>
<comment type="caution">
    <text evidence="9">Lacks conserved residue(s) required for the propagation of feature annotation.</text>
</comment>
<dbReference type="EMBL" id="JBHULC010000003">
    <property type="protein sequence ID" value="MFD2519685.1"/>
    <property type="molecule type" value="Genomic_DNA"/>
</dbReference>
<dbReference type="InterPro" id="IPR002139">
    <property type="entry name" value="Ribo/fructo_kinase"/>
</dbReference>
<keyword evidence="3 9" id="KW-0547">Nucleotide-binding</keyword>
<feature type="binding site" evidence="9">
    <location>
        <begin position="251"/>
        <end position="252"/>
    </location>
    <ligand>
        <name>ATP</name>
        <dbReference type="ChEBI" id="CHEBI:30616"/>
    </ligand>
</feature>
<reference evidence="13" key="1">
    <citation type="journal article" date="2019" name="Int. J. Syst. Evol. Microbiol.">
        <title>The Global Catalogue of Microorganisms (GCM) 10K type strain sequencing project: providing services to taxonomists for standard genome sequencing and annotation.</title>
        <authorList>
            <consortium name="The Broad Institute Genomics Platform"/>
            <consortium name="The Broad Institute Genome Sequencing Center for Infectious Disease"/>
            <person name="Wu L."/>
            <person name="Ma J."/>
        </authorList>
    </citation>
    <scope>NUCLEOTIDE SEQUENCE [LARGE SCALE GENOMIC DNA]</scope>
    <source>
        <strain evidence="13">KCTC 52344</strain>
    </source>
</reference>
<keyword evidence="6 9" id="KW-0460">Magnesium</keyword>
<dbReference type="RefSeq" id="WP_340236466.1">
    <property type="nucleotide sequence ID" value="NZ_JBBEWC010000006.1"/>
</dbReference>
<comment type="subunit">
    <text evidence="9">Homodimer.</text>
</comment>
<dbReference type="Proteomes" id="UP001597510">
    <property type="component" value="Unassembled WGS sequence"/>
</dbReference>
<keyword evidence="5 9" id="KW-0067">ATP-binding</keyword>
<evidence type="ECO:0000256" key="9">
    <source>
        <dbReference type="HAMAP-Rule" id="MF_01987"/>
    </source>
</evidence>
<dbReference type="PANTHER" id="PTHR10584">
    <property type="entry name" value="SUGAR KINASE"/>
    <property type="match status" value="1"/>
</dbReference>
<keyword evidence="8 9" id="KW-0119">Carbohydrate metabolism</keyword>
<dbReference type="InterPro" id="IPR029056">
    <property type="entry name" value="Ribokinase-like"/>
</dbReference>
<keyword evidence="13" id="KW-1185">Reference proteome</keyword>
<evidence type="ECO:0000256" key="5">
    <source>
        <dbReference type="ARBA" id="ARBA00022840"/>
    </source>
</evidence>
<dbReference type="InterPro" id="IPR011877">
    <property type="entry name" value="Ribokinase"/>
</dbReference>
<feature type="binding site" evidence="9">
    <location>
        <position position="184"/>
    </location>
    <ligand>
        <name>ATP</name>
        <dbReference type="ChEBI" id="CHEBI:30616"/>
    </ligand>
</feature>
<protein>
    <recommendedName>
        <fullName evidence="9 10">Ribokinase</fullName>
        <shortName evidence="9">RK</shortName>
        <ecNumber evidence="9 10">2.7.1.15</ecNumber>
    </recommendedName>
</protein>
<evidence type="ECO:0000256" key="8">
    <source>
        <dbReference type="ARBA" id="ARBA00023277"/>
    </source>
</evidence>
<keyword evidence="9" id="KW-0963">Cytoplasm</keyword>
<dbReference type="PRINTS" id="PR00990">
    <property type="entry name" value="RIBOKINASE"/>
</dbReference>
<feature type="binding site" evidence="9">
    <location>
        <begin position="39"/>
        <end position="43"/>
    </location>
    <ligand>
        <name>substrate</name>
    </ligand>
</feature>
<feature type="binding site" evidence="9">
    <location>
        <begin position="220"/>
        <end position="225"/>
    </location>
    <ligand>
        <name>ATP</name>
        <dbReference type="ChEBI" id="CHEBI:30616"/>
    </ligand>
</feature>
<proteinExistence type="inferred from homology"/>
<accession>A0ABW5J426</accession>
<comment type="subcellular location">
    <subcellularLocation>
        <location evidence="9">Cytoplasm</location>
    </subcellularLocation>
</comment>
<dbReference type="NCBIfam" id="TIGR02152">
    <property type="entry name" value="D_ribokin_bact"/>
    <property type="match status" value="1"/>
</dbReference>
<feature type="binding site" evidence="9">
    <location>
        <position position="285"/>
    </location>
    <ligand>
        <name>K(+)</name>
        <dbReference type="ChEBI" id="CHEBI:29103"/>
    </ligand>
</feature>
<comment type="cofactor">
    <cofactor evidence="9">
        <name>Mg(2+)</name>
        <dbReference type="ChEBI" id="CHEBI:18420"/>
    </cofactor>
    <text evidence="9">Requires a divalent cation, most likely magnesium in vivo, as an electrophilic catalyst to aid phosphoryl group transfer. It is the chelate of the metal and the nucleotide that is the actual substrate.</text>
</comment>
<dbReference type="EC" id="2.7.1.15" evidence="9 10"/>
<feature type="binding site" evidence="9">
    <location>
        <begin position="11"/>
        <end position="13"/>
    </location>
    <ligand>
        <name>substrate</name>
    </ligand>
</feature>
<feature type="binding site" evidence="9">
    <location>
        <position position="246"/>
    </location>
    <ligand>
        <name>K(+)</name>
        <dbReference type="ChEBI" id="CHEBI:29103"/>
    </ligand>
</feature>
<comment type="catalytic activity">
    <reaction evidence="9">
        <text>D-ribose + ATP = D-ribose 5-phosphate + ADP + H(+)</text>
        <dbReference type="Rhea" id="RHEA:13697"/>
        <dbReference type="ChEBI" id="CHEBI:15378"/>
        <dbReference type="ChEBI" id="CHEBI:30616"/>
        <dbReference type="ChEBI" id="CHEBI:47013"/>
        <dbReference type="ChEBI" id="CHEBI:78346"/>
        <dbReference type="ChEBI" id="CHEBI:456216"/>
        <dbReference type="EC" id="2.7.1.15"/>
    </reaction>
</comment>
<evidence type="ECO:0000256" key="4">
    <source>
        <dbReference type="ARBA" id="ARBA00022777"/>
    </source>
</evidence>
<comment type="function">
    <text evidence="9">Catalyzes the phosphorylation of ribose at O-5 in a reaction requiring ATP and magnesium. The resulting D-ribose-5-phosphate can then be used either for sythesis of nucleotides, histidine, and tryptophan, or as a component of the pentose phosphate pathway.</text>
</comment>
<feature type="binding site" evidence="9">
    <location>
        <position position="140"/>
    </location>
    <ligand>
        <name>substrate</name>
    </ligand>
</feature>
<evidence type="ECO:0000313" key="12">
    <source>
        <dbReference type="EMBL" id="MFD2519685.1"/>
    </source>
</evidence>
<dbReference type="Gene3D" id="3.40.1190.20">
    <property type="match status" value="1"/>
</dbReference>
<comment type="similarity">
    <text evidence="9">Belongs to the carbohydrate kinase PfkB family. Ribokinase subfamily.</text>
</comment>
<evidence type="ECO:0000256" key="3">
    <source>
        <dbReference type="ARBA" id="ARBA00022741"/>
    </source>
</evidence>
<evidence type="ECO:0000256" key="1">
    <source>
        <dbReference type="ARBA" id="ARBA00022679"/>
    </source>
</evidence>
<keyword evidence="1 9" id="KW-0808">Transferase</keyword>
<evidence type="ECO:0000256" key="10">
    <source>
        <dbReference type="NCBIfam" id="TIGR02152"/>
    </source>
</evidence>